<reference evidence="2" key="1">
    <citation type="journal article" date="2020" name="Nature">
        <title>Giant virus diversity and host interactions through global metagenomics.</title>
        <authorList>
            <person name="Schulz F."/>
            <person name="Roux S."/>
            <person name="Paez-Espino D."/>
            <person name="Jungbluth S."/>
            <person name="Walsh D.A."/>
            <person name="Denef V.J."/>
            <person name="McMahon K.D."/>
            <person name="Konstantinidis K.T."/>
            <person name="Eloe-Fadrosh E.A."/>
            <person name="Kyrpides N.C."/>
            <person name="Woyke T."/>
        </authorList>
    </citation>
    <scope>NUCLEOTIDE SEQUENCE</scope>
    <source>
        <strain evidence="2">GVMAG-M-3300009164-40</strain>
    </source>
</reference>
<name>A0A6C0F2B3_9ZZZZ</name>
<proteinExistence type="predicted"/>
<dbReference type="AlphaFoldDB" id="A0A6C0F2B3"/>
<keyword evidence="1" id="KW-0812">Transmembrane</keyword>
<evidence type="ECO:0000256" key="1">
    <source>
        <dbReference type="SAM" id="Phobius"/>
    </source>
</evidence>
<protein>
    <recommendedName>
        <fullName evidence="3">Hedgehog/Intein (Hint) domain-containing protein</fullName>
    </recommendedName>
</protein>
<keyword evidence="1" id="KW-0472">Membrane</keyword>
<sequence>METAVIAVATVVAICASLYLFALSQVSFLKKNWPKYRCHPLYMPMAGMVGQDVSANFTKCTMKGFQDYAGFVMDPIMSQFSLFNSVIGDISGAMNDMRGMMSDTRNGFLGIVGTVFGKIENLMSQFQHIIIRMRTLLARVVGIMMSFMYIFYGGMQTGESVVAGPIGKTMSVLCFDENTPIQVSSGLTLAMKDLVIGDILANNNAVTSLYKINGKGVQMYLLDGIKVSGGHKVLYNNKFIPVSRHPHAIRTLESSMLACINTENRSFKIENYHFLDFTEVGDVTGVSEDTIISLKSADVSISEVVPGDILLGNDVVRGVVKHLIDDKIRYNLITEESIISPGNKVELLN</sequence>
<evidence type="ECO:0000313" key="2">
    <source>
        <dbReference type="EMBL" id="QHT34793.1"/>
    </source>
</evidence>
<accession>A0A6C0F2B3</accession>
<feature type="transmembrane region" description="Helical" evidence="1">
    <location>
        <begin position="136"/>
        <end position="155"/>
    </location>
</feature>
<evidence type="ECO:0008006" key="3">
    <source>
        <dbReference type="Google" id="ProtNLM"/>
    </source>
</evidence>
<feature type="transmembrane region" description="Helical" evidence="1">
    <location>
        <begin position="6"/>
        <end position="29"/>
    </location>
</feature>
<dbReference type="EMBL" id="MN739010">
    <property type="protein sequence ID" value="QHT34793.1"/>
    <property type="molecule type" value="Genomic_DNA"/>
</dbReference>
<keyword evidence="1" id="KW-1133">Transmembrane helix</keyword>
<organism evidence="2">
    <name type="scientific">viral metagenome</name>
    <dbReference type="NCBI Taxonomy" id="1070528"/>
    <lineage>
        <taxon>unclassified sequences</taxon>
        <taxon>metagenomes</taxon>
        <taxon>organismal metagenomes</taxon>
    </lineage>
</organism>